<gene>
    <name evidence="2" type="ORF">E0D97_01565</name>
</gene>
<protein>
    <submittedName>
        <fullName evidence="2">Uncharacterized protein</fullName>
    </submittedName>
</protein>
<reference evidence="2 3" key="1">
    <citation type="journal article" date="2015" name="Antonie Van Leeuwenhoek">
        <title>Oricola cellulosilytica gen. nov., sp. nov., a cellulose-degrading bacterium of the family Phyllobacteriaceae isolated from surface seashore water, and emended descriptions of Mesorhizobium loti and Phyllobacterium myrsinacearum.</title>
        <authorList>
            <person name="Hameed A."/>
            <person name="Shahina M."/>
            <person name="Lai W.A."/>
            <person name="Lin S.Y."/>
            <person name="Young L.S."/>
            <person name="Liu Y.C."/>
            <person name="Hsu Y.H."/>
            <person name="Young C.C."/>
        </authorList>
    </citation>
    <scope>NUCLEOTIDE SEQUENCE [LARGE SCALE GENOMIC DNA]</scope>
    <source>
        <strain evidence="2 3">KCTC 52183</strain>
    </source>
</reference>
<name>A0A4R0PGZ9_9HYPH</name>
<feature type="compositionally biased region" description="Pro residues" evidence="1">
    <location>
        <begin position="1"/>
        <end position="13"/>
    </location>
</feature>
<keyword evidence="3" id="KW-1185">Reference proteome</keyword>
<sequence length="142" mass="15389">MPKRNPTPEPQEPSPTIEPIVNDPDCYNFTRIPAGMLDPVYDERAIEQHAGRDAATLRKCHVQCPKKPCRSAKACLGGGALGGPNACASPGWDESAMLLSIYLYNHAIGIRERHKAWAIARDFGADLQEGDPHEGLADLTGT</sequence>
<dbReference type="Proteomes" id="UP000291301">
    <property type="component" value="Unassembled WGS sequence"/>
</dbReference>
<proteinExistence type="predicted"/>
<dbReference type="EMBL" id="SJST01000001">
    <property type="protein sequence ID" value="TCD16153.1"/>
    <property type="molecule type" value="Genomic_DNA"/>
</dbReference>
<evidence type="ECO:0000313" key="3">
    <source>
        <dbReference type="Proteomes" id="UP000291301"/>
    </source>
</evidence>
<dbReference type="AlphaFoldDB" id="A0A4R0PGZ9"/>
<feature type="region of interest" description="Disordered" evidence="1">
    <location>
        <begin position="1"/>
        <end position="20"/>
    </location>
</feature>
<evidence type="ECO:0000313" key="2">
    <source>
        <dbReference type="EMBL" id="TCD16153.1"/>
    </source>
</evidence>
<accession>A0A4R0PGZ9</accession>
<evidence type="ECO:0000256" key="1">
    <source>
        <dbReference type="SAM" id="MobiDB-lite"/>
    </source>
</evidence>
<dbReference type="RefSeq" id="WP_131564762.1">
    <property type="nucleotide sequence ID" value="NZ_JAINFK010000001.1"/>
</dbReference>
<organism evidence="2 3">
    <name type="scientific">Oricola cellulosilytica</name>
    <dbReference type="NCBI Taxonomy" id="1429082"/>
    <lineage>
        <taxon>Bacteria</taxon>
        <taxon>Pseudomonadati</taxon>
        <taxon>Pseudomonadota</taxon>
        <taxon>Alphaproteobacteria</taxon>
        <taxon>Hyphomicrobiales</taxon>
        <taxon>Ahrensiaceae</taxon>
        <taxon>Oricola</taxon>
    </lineage>
</organism>
<comment type="caution">
    <text evidence="2">The sequence shown here is derived from an EMBL/GenBank/DDBJ whole genome shotgun (WGS) entry which is preliminary data.</text>
</comment>